<feature type="signal peptide" evidence="9">
    <location>
        <begin position="1"/>
        <end position="19"/>
    </location>
</feature>
<evidence type="ECO:0000256" key="8">
    <source>
        <dbReference type="SAM" id="Coils"/>
    </source>
</evidence>
<dbReference type="GO" id="GO:0005576">
    <property type="term" value="C:extracellular region"/>
    <property type="evidence" value="ECO:0007669"/>
    <property type="project" value="UniProtKB-SubCell"/>
</dbReference>
<dbReference type="PANTHER" id="PTHR47221:SF6">
    <property type="entry name" value="FIBRINOGEN ALPHA CHAIN"/>
    <property type="match status" value="1"/>
</dbReference>
<accession>A0AAY4DAP4</accession>
<keyword evidence="7" id="KW-0325">Glycoprotein</keyword>
<gene>
    <name evidence="11" type="primary">angpt2b</name>
</gene>
<keyword evidence="6" id="KW-1015">Disulfide bond</keyword>
<dbReference type="PROSITE" id="PS51406">
    <property type="entry name" value="FIBRINOGEN_C_2"/>
    <property type="match status" value="1"/>
</dbReference>
<dbReference type="InterPro" id="IPR020837">
    <property type="entry name" value="Fibrinogen_CS"/>
</dbReference>
<name>A0AAY4DAP4_9TELE</name>
<dbReference type="RefSeq" id="XP_028819850.1">
    <property type="nucleotide sequence ID" value="XM_028964017.1"/>
</dbReference>
<keyword evidence="12" id="KW-1185">Reference proteome</keyword>
<dbReference type="GeneTree" id="ENSGT00940000164972"/>
<dbReference type="GO" id="GO:0001525">
    <property type="term" value="P:angiogenesis"/>
    <property type="evidence" value="ECO:0007669"/>
    <property type="project" value="UniProtKB-KW"/>
</dbReference>
<organism evidence="11 12">
    <name type="scientific">Denticeps clupeoides</name>
    <name type="common">denticle herring</name>
    <dbReference type="NCBI Taxonomy" id="299321"/>
    <lineage>
        <taxon>Eukaryota</taxon>
        <taxon>Metazoa</taxon>
        <taxon>Chordata</taxon>
        <taxon>Craniata</taxon>
        <taxon>Vertebrata</taxon>
        <taxon>Euteleostomi</taxon>
        <taxon>Actinopterygii</taxon>
        <taxon>Neopterygii</taxon>
        <taxon>Teleostei</taxon>
        <taxon>Clupei</taxon>
        <taxon>Clupeiformes</taxon>
        <taxon>Denticipitoidei</taxon>
        <taxon>Denticipitidae</taxon>
        <taxon>Denticeps</taxon>
    </lineage>
</organism>
<evidence type="ECO:0000256" key="2">
    <source>
        <dbReference type="ARBA" id="ARBA00022525"/>
    </source>
</evidence>
<dbReference type="InterPro" id="IPR057439">
    <property type="entry name" value="ANG-1/2/4"/>
</dbReference>
<comment type="subcellular location">
    <subcellularLocation>
        <location evidence="1">Secreted</location>
    </subcellularLocation>
</comment>
<dbReference type="AlphaFoldDB" id="A0AAY4DAP4"/>
<evidence type="ECO:0000256" key="9">
    <source>
        <dbReference type="SAM" id="SignalP"/>
    </source>
</evidence>
<proteinExistence type="predicted"/>
<protein>
    <recommendedName>
        <fullName evidence="10">Fibrinogen C-terminal domain-containing protein</fullName>
    </recommendedName>
</protein>
<dbReference type="Proteomes" id="UP000694580">
    <property type="component" value="Chromosome 20"/>
</dbReference>
<feature type="coiled-coil region" evidence="8">
    <location>
        <begin position="181"/>
        <end position="219"/>
    </location>
</feature>
<dbReference type="Pfam" id="PF00147">
    <property type="entry name" value="Fibrinogen_C"/>
    <property type="match status" value="1"/>
</dbReference>
<reference evidence="11 12" key="1">
    <citation type="submission" date="2020-06" db="EMBL/GenBank/DDBJ databases">
        <authorList>
            <consortium name="Wellcome Sanger Institute Data Sharing"/>
        </authorList>
    </citation>
    <scope>NUCLEOTIDE SEQUENCE [LARGE SCALE GENOMIC DNA]</scope>
</reference>
<evidence type="ECO:0000256" key="3">
    <source>
        <dbReference type="ARBA" id="ARBA00022657"/>
    </source>
</evidence>
<dbReference type="InterPro" id="IPR014716">
    <property type="entry name" value="Fibrinogen_a/b/g_C_1"/>
</dbReference>
<dbReference type="GeneID" id="114770257"/>
<evidence type="ECO:0000313" key="12">
    <source>
        <dbReference type="Proteomes" id="UP000694580"/>
    </source>
</evidence>
<dbReference type="Pfam" id="PF25443">
    <property type="entry name" value="ANG-1"/>
    <property type="match status" value="1"/>
</dbReference>
<evidence type="ECO:0000313" key="11">
    <source>
        <dbReference type="Ensembl" id="ENSDCDP00010042655.1"/>
    </source>
</evidence>
<evidence type="ECO:0000256" key="4">
    <source>
        <dbReference type="ARBA" id="ARBA00022729"/>
    </source>
</evidence>
<dbReference type="RefSeq" id="XP_028819851.1">
    <property type="nucleotide sequence ID" value="XM_028964018.1"/>
</dbReference>
<keyword evidence="5 8" id="KW-0175">Coiled coil</keyword>
<dbReference type="Gene3D" id="3.90.215.10">
    <property type="entry name" value="Gamma Fibrinogen, chain A, domain 1"/>
    <property type="match status" value="1"/>
</dbReference>
<feature type="domain" description="Fibrinogen C-terminal" evidence="10">
    <location>
        <begin position="273"/>
        <end position="492"/>
    </location>
</feature>
<dbReference type="SMART" id="SM00186">
    <property type="entry name" value="FBG"/>
    <property type="match status" value="1"/>
</dbReference>
<reference evidence="11" key="2">
    <citation type="submission" date="2025-08" db="UniProtKB">
        <authorList>
            <consortium name="Ensembl"/>
        </authorList>
    </citation>
    <scope>IDENTIFICATION</scope>
</reference>
<dbReference type="GO" id="GO:0007596">
    <property type="term" value="P:blood coagulation"/>
    <property type="evidence" value="ECO:0007669"/>
    <property type="project" value="InterPro"/>
</dbReference>
<evidence type="ECO:0000256" key="1">
    <source>
        <dbReference type="ARBA" id="ARBA00004613"/>
    </source>
</evidence>
<dbReference type="Ensembl" id="ENSDCDT00010052695.1">
    <property type="protein sequence ID" value="ENSDCDP00010042655.1"/>
    <property type="gene ID" value="ENSDCDG00010026805.1"/>
</dbReference>
<evidence type="ECO:0000256" key="6">
    <source>
        <dbReference type="ARBA" id="ARBA00023157"/>
    </source>
</evidence>
<dbReference type="InterPro" id="IPR036056">
    <property type="entry name" value="Fibrinogen-like_C"/>
</dbReference>
<evidence type="ECO:0000256" key="5">
    <source>
        <dbReference type="ARBA" id="ARBA00023054"/>
    </source>
</evidence>
<keyword evidence="4 9" id="KW-0732">Signal</keyword>
<dbReference type="SUPFAM" id="SSF56496">
    <property type="entry name" value="Fibrinogen C-terminal domain-like"/>
    <property type="match status" value="1"/>
</dbReference>
<evidence type="ECO:0000256" key="7">
    <source>
        <dbReference type="ARBA" id="ARBA00023180"/>
    </source>
</evidence>
<reference evidence="11" key="3">
    <citation type="submission" date="2025-09" db="UniProtKB">
        <authorList>
            <consortium name="Ensembl"/>
        </authorList>
    </citation>
    <scope>IDENTIFICATION</scope>
</reference>
<dbReference type="CDD" id="cd00087">
    <property type="entry name" value="FReD"/>
    <property type="match status" value="1"/>
</dbReference>
<evidence type="ECO:0000259" key="10">
    <source>
        <dbReference type="PROSITE" id="PS51406"/>
    </source>
</evidence>
<dbReference type="InterPro" id="IPR037579">
    <property type="entry name" value="FIB_ANG-like"/>
</dbReference>
<dbReference type="PANTHER" id="PTHR47221">
    <property type="entry name" value="FIBRINOGEN ALPHA CHAIN"/>
    <property type="match status" value="1"/>
</dbReference>
<keyword evidence="3" id="KW-0037">Angiogenesis</keyword>
<dbReference type="NCBIfam" id="NF040941">
    <property type="entry name" value="GGGWT_bact"/>
    <property type="match status" value="1"/>
</dbReference>
<keyword evidence="2" id="KW-0964">Secreted</keyword>
<dbReference type="FunFam" id="3.90.215.10:FF:000001">
    <property type="entry name" value="Tenascin isoform 1"/>
    <property type="match status" value="1"/>
</dbReference>
<dbReference type="InterPro" id="IPR002181">
    <property type="entry name" value="Fibrinogen_a/b/g_C_dom"/>
</dbReference>
<feature type="chain" id="PRO_5044201427" description="Fibrinogen C-terminal domain-containing protein" evidence="9">
    <location>
        <begin position="20"/>
        <end position="493"/>
    </location>
</feature>
<sequence>MGHLPTVHYLLLSVVFTMATERQQYQVQHGRCSYTFLLPEVEHCGTGTEGPFKVSNSLQRDTPSHAEPSNVPFTWQEGKLEALENLTENNTQWLQKLENYIQENVRSELEEMHQKAIHSQTATMLEISSSLLSHSMVQSQKLTDVEMQVLSQTRRLEEQLQEYLHTTSRLEKHVLRQASESAQLKEKNRLLEQRFAEMEVRHQKELNALQQEKRSLQDLLEWQGRLVSTLEEGLVLSSHNSTQLQRQQADLTDSVQQLMATVTHCNEISRPPKDDMTHYRDCAEINRAGITHSGVYNLRLPNMPNSIKVFCDMTSHGGGWTVLQHRQNGSLDFHRSWTEYKQGFGDPAGEHWMGNDFIHTLTKAKDFSLLVLLQDSEGNKAHSHYEHFHIEGEEKNYSLHAHRFSGTAGKTSSLTRSGTMFSTKDHDNDFCSCKCAQMASGGWWFEACGASNLNGIYYSGHSKVPYNGIKWYYWKGPNVRVSMTTMMVRPSDF</sequence>
<dbReference type="PROSITE" id="PS00514">
    <property type="entry name" value="FIBRINOGEN_C_1"/>
    <property type="match status" value="1"/>
</dbReference>